<proteinExistence type="inferred from homology"/>
<evidence type="ECO:0000256" key="4">
    <source>
        <dbReference type="ARBA" id="ARBA00022694"/>
    </source>
</evidence>
<evidence type="ECO:0000256" key="6">
    <source>
        <dbReference type="ARBA" id="ARBA00022723"/>
    </source>
</evidence>
<evidence type="ECO:0000256" key="3">
    <source>
        <dbReference type="ARBA" id="ARBA00022679"/>
    </source>
</evidence>
<evidence type="ECO:0000256" key="7">
    <source>
        <dbReference type="ARBA" id="ARBA00022741"/>
    </source>
</evidence>
<dbReference type="GO" id="GO:0000166">
    <property type="term" value="F:nucleotide binding"/>
    <property type="evidence" value="ECO:0007669"/>
    <property type="project" value="UniProtKB-KW"/>
</dbReference>
<evidence type="ECO:0000256" key="8">
    <source>
        <dbReference type="ARBA" id="ARBA00022842"/>
    </source>
</evidence>
<dbReference type="Proteomes" id="UP000230750">
    <property type="component" value="Unassembled WGS sequence"/>
</dbReference>
<dbReference type="InterPro" id="IPR002646">
    <property type="entry name" value="PolA_pol_head_dom"/>
</dbReference>
<reference evidence="12 13" key="1">
    <citation type="journal article" date="2017" name="PLoS Biol.">
        <title>The sea cucumber genome provides insights into morphological evolution and visceral regeneration.</title>
        <authorList>
            <person name="Zhang X."/>
            <person name="Sun L."/>
            <person name="Yuan J."/>
            <person name="Sun Y."/>
            <person name="Gao Y."/>
            <person name="Zhang L."/>
            <person name="Li S."/>
            <person name="Dai H."/>
            <person name="Hamel J.F."/>
            <person name="Liu C."/>
            <person name="Yu Y."/>
            <person name="Liu S."/>
            <person name="Lin W."/>
            <person name="Guo K."/>
            <person name="Jin S."/>
            <person name="Xu P."/>
            <person name="Storey K.B."/>
            <person name="Huan P."/>
            <person name="Zhang T."/>
            <person name="Zhou Y."/>
            <person name="Zhang J."/>
            <person name="Lin C."/>
            <person name="Li X."/>
            <person name="Xing L."/>
            <person name="Huo D."/>
            <person name="Sun M."/>
            <person name="Wang L."/>
            <person name="Mercier A."/>
            <person name="Li F."/>
            <person name="Yang H."/>
            <person name="Xiang J."/>
        </authorList>
    </citation>
    <scope>NUCLEOTIDE SEQUENCE [LARGE SCALE GENOMIC DNA]</scope>
    <source>
        <strain evidence="12">Shaxun</strain>
        <tissue evidence="12">Muscle</tissue>
    </source>
</reference>
<comment type="cofactor">
    <cofactor evidence="1">
        <name>Mg(2+)</name>
        <dbReference type="ChEBI" id="CHEBI:18420"/>
    </cofactor>
</comment>
<keyword evidence="9" id="KW-0694">RNA-binding</keyword>
<keyword evidence="3 9" id="KW-0808">Transferase</keyword>
<dbReference type="Gene3D" id="3.30.460.10">
    <property type="entry name" value="Beta Polymerase, domain 2"/>
    <property type="match status" value="1"/>
</dbReference>
<dbReference type="InterPro" id="IPR043519">
    <property type="entry name" value="NT_sf"/>
</dbReference>
<dbReference type="GO" id="GO:0001680">
    <property type="term" value="P:tRNA 3'-terminal CCA addition"/>
    <property type="evidence" value="ECO:0007669"/>
    <property type="project" value="TreeGrafter"/>
</dbReference>
<dbReference type="InterPro" id="IPR032828">
    <property type="entry name" value="PolyA_RNA-bd"/>
</dbReference>
<dbReference type="GO" id="GO:1990180">
    <property type="term" value="P:mitochondrial tRNA 3'-end processing"/>
    <property type="evidence" value="ECO:0007669"/>
    <property type="project" value="TreeGrafter"/>
</dbReference>
<keyword evidence="5" id="KW-0548">Nucleotidyltransferase</keyword>
<dbReference type="SUPFAM" id="SSF81891">
    <property type="entry name" value="Poly A polymerase C-terminal region-like"/>
    <property type="match status" value="1"/>
</dbReference>
<evidence type="ECO:0000256" key="9">
    <source>
        <dbReference type="RuleBase" id="RU003953"/>
    </source>
</evidence>
<evidence type="ECO:0000259" key="10">
    <source>
        <dbReference type="Pfam" id="PF01743"/>
    </source>
</evidence>
<dbReference type="GO" id="GO:0046872">
    <property type="term" value="F:metal ion binding"/>
    <property type="evidence" value="ECO:0007669"/>
    <property type="project" value="UniProtKB-KW"/>
</dbReference>
<evidence type="ECO:0000256" key="1">
    <source>
        <dbReference type="ARBA" id="ARBA00001946"/>
    </source>
</evidence>
<dbReference type="GO" id="GO:0000049">
    <property type="term" value="F:tRNA binding"/>
    <property type="evidence" value="ECO:0007669"/>
    <property type="project" value="TreeGrafter"/>
</dbReference>
<dbReference type="Gene3D" id="1.10.3090.10">
    <property type="entry name" value="cca-adding enzyme, domain 2"/>
    <property type="match status" value="1"/>
</dbReference>
<keyword evidence="6" id="KW-0479">Metal-binding</keyword>
<evidence type="ECO:0000313" key="12">
    <source>
        <dbReference type="EMBL" id="PIK52820.1"/>
    </source>
</evidence>
<comment type="caution">
    <text evidence="12">The sequence shown here is derived from an EMBL/GenBank/DDBJ whole genome shotgun (WGS) entry which is preliminary data.</text>
</comment>
<accession>A0A2G8KY35</accession>
<dbReference type="OrthoDB" id="445712at2759"/>
<organism evidence="12 13">
    <name type="scientific">Stichopus japonicus</name>
    <name type="common">Sea cucumber</name>
    <dbReference type="NCBI Taxonomy" id="307972"/>
    <lineage>
        <taxon>Eukaryota</taxon>
        <taxon>Metazoa</taxon>
        <taxon>Echinodermata</taxon>
        <taxon>Eleutherozoa</taxon>
        <taxon>Echinozoa</taxon>
        <taxon>Holothuroidea</taxon>
        <taxon>Aspidochirotacea</taxon>
        <taxon>Aspidochirotida</taxon>
        <taxon>Stichopodidae</taxon>
        <taxon>Apostichopus</taxon>
    </lineage>
</organism>
<dbReference type="InterPro" id="IPR050264">
    <property type="entry name" value="Bact_CCA-adding_enz_type3_sf"/>
</dbReference>
<dbReference type="EMBL" id="MRZV01000312">
    <property type="protein sequence ID" value="PIK52820.1"/>
    <property type="molecule type" value="Genomic_DNA"/>
</dbReference>
<dbReference type="PANTHER" id="PTHR46173:SF1">
    <property type="entry name" value="CCA TRNA NUCLEOTIDYLTRANSFERASE 1, MITOCHONDRIAL"/>
    <property type="match status" value="1"/>
</dbReference>
<dbReference type="SUPFAM" id="SSF81301">
    <property type="entry name" value="Nucleotidyltransferase"/>
    <property type="match status" value="1"/>
</dbReference>
<keyword evidence="8" id="KW-0460">Magnesium</keyword>
<name>A0A2G8KY35_STIJA</name>
<dbReference type="AlphaFoldDB" id="A0A2G8KY35"/>
<dbReference type="STRING" id="307972.A0A2G8KY35"/>
<keyword evidence="13" id="KW-1185">Reference proteome</keyword>
<feature type="domain" description="tRNA nucleotidyltransferase/poly(A) polymerase RNA and SrmB- binding" evidence="11">
    <location>
        <begin position="171"/>
        <end position="220"/>
    </location>
</feature>
<evidence type="ECO:0000313" key="13">
    <source>
        <dbReference type="Proteomes" id="UP000230750"/>
    </source>
</evidence>
<dbReference type="PANTHER" id="PTHR46173">
    <property type="entry name" value="CCA TRNA NUCLEOTIDYLTRANSFERASE 1, MITOCHONDRIAL"/>
    <property type="match status" value="1"/>
</dbReference>
<feature type="domain" description="Poly A polymerase head" evidence="10">
    <location>
        <begin position="42"/>
        <end position="122"/>
    </location>
</feature>
<dbReference type="Pfam" id="PF01743">
    <property type="entry name" value="PolyA_pol"/>
    <property type="match status" value="1"/>
</dbReference>
<dbReference type="GO" id="GO:0005739">
    <property type="term" value="C:mitochondrion"/>
    <property type="evidence" value="ECO:0007669"/>
    <property type="project" value="TreeGrafter"/>
</dbReference>
<keyword evidence="7" id="KW-0547">Nucleotide-binding</keyword>
<keyword evidence="4" id="KW-0819">tRNA processing</keyword>
<dbReference type="GO" id="GO:0016779">
    <property type="term" value="F:nucleotidyltransferase activity"/>
    <property type="evidence" value="ECO:0007669"/>
    <property type="project" value="UniProtKB-KW"/>
</dbReference>
<comment type="similarity">
    <text evidence="2 9">Belongs to the tRNA nucleotidyltransferase/poly(A) polymerase family.</text>
</comment>
<evidence type="ECO:0000256" key="2">
    <source>
        <dbReference type="ARBA" id="ARBA00007265"/>
    </source>
</evidence>
<protein>
    <submittedName>
        <fullName evidence="12">Putative CCA tRNA nucleotidyltransferase 1, mitochondrial</fullName>
    </submittedName>
</protein>
<dbReference type="Pfam" id="PF12627">
    <property type="entry name" value="PolyA_pol_RNAbd"/>
    <property type="match status" value="1"/>
</dbReference>
<evidence type="ECO:0000259" key="11">
    <source>
        <dbReference type="Pfam" id="PF12627"/>
    </source>
</evidence>
<gene>
    <name evidence="12" type="ORF">BSL78_10253</name>
</gene>
<evidence type="ECO:0000256" key="5">
    <source>
        <dbReference type="ARBA" id="ARBA00022695"/>
    </source>
</evidence>
<sequence>MSSTESEVPVSTMKLDTPEFRNLFTPELSQLREVFQQNNYELRLAGGPVRDLLLQKQPDDLDFATNATPVQMVEMFNREGIRMLNKKGEEHGTVTARINNKINYEITTLRIDKVWRGLYTTTSMAGKDLAQRKVAFVGNAEARICEDYLRILRYFRFYGRIAQEPNAHCQKTLQAIREHSAGLAQISGERIWIELKKILTGNHSASLIETMHDIELFPYIGLPPAASISTFRRVWERSRGLKPNPMTSLVSLIQTEEEFMRMHDRLKLSGEERTNGLFVLAHRKDKEHSNPLKPYKDLILLGNVKNSRQYVMEVLKYRGDHQLLDRLQNWEPPRFPISGKDLLNLGVPKGKRLGYILKSLKDNWIESDYEQSKEDLLKLVPQLQTDPAK</sequence>